<keyword evidence="2" id="KW-1185">Reference proteome</keyword>
<dbReference type="EMBL" id="KZ805329">
    <property type="protein sequence ID" value="PVI03584.1"/>
    <property type="molecule type" value="Genomic_DNA"/>
</dbReference>
<organism evidence="1 2">
    <name type="scientific">Periconia macrospinosa</name>
    <dbReference type="NCBI Taxonomy" id="97972"/>
    <lineage>
        <taxon>Eukaryota</taxon>
        <taxon>Fungi</taxon>
        <taxon>Dikarya</taxon>
        <taxon>Ascomycota</taxon>
        <taxon>Pezizomycotina</taxon>
        <taxon>Dothideomycetes</taxon>
        <taxon>Pleosporomycetidae</taxon>
        <taxon>Pleosporales</taxon>
        <taxon>Massarineae</taxon>
        <taxon>Periconiaceae</taxon>
        <taxon>Periconia</taxon>
    </lineage>
</organism>
<evidence type="ECO:0000313" key="2">
    <source>
        <dbReference type="Proteomes" id="UP000244855"/>
    </source>
</evidence>
<name>A0A2V1E1Q8_9PLEO</name>
<dbReference type="AlphaFoldDB" id="A0A2V1E1Q8"/>
<gene>
    <name evidence="1" type="ORF">DM02DRAFT_726356</name>
</gene>
<protein>
    <submittedName>
        <fullName evidence="1">Uncharacterized protein</fullName>
    </submittedName>
</protein>
<reference evidence="1 2" key="1">
    <citation type="journal article" date="2018" name="Sci. Rep.">
        <title>Comparative genomics provides insights into the lifestyle and reveals functional heterogeneity of dark septate endophytic fungi.</title>
        <authorList>
            <person name="Knapp D.G."/>
            <person name="Nemeth J.B."/>
            <person name="Barry K."/>
            <person name="Hainaut M."/>
            <person name="Henrissat B."/>
            <person name="Johnson J."/>
            <person name="Kuo A."/>
            <person name="Lim J.H.P."/>
            <person name="Lipzen A."/>
            <person name="Nolan M."/>
            <person name="Ohm R.A."/>
            <person name="Tamas L."/>
            <person name="Grigoriev I.V."/>
            <person name="Spatafora J.W."/>
            <person name="Nagy L.G."/>
            <person name="Kovacs G.M."/>
        </authorList>
    </citation>
    <scope>NUCLEOTIDE SEQUENCE [LARGE SCALE GENOMIC DNA]</scope>
    <source>
        <strain evidence="1 2">DSE2036</strain>
    </source>
</reference>
<sequence>MAYLNHESYADAVAAGNVFLWLPREIRQIIFDWVVTMQLKSCEHSHIIEARDVLSEQQCTWLPPMCLVNDAFFFDALPVVFRRSNFIMRSQYEAFNLLFFLRTTETFVHVRSLSFYASDAFLISSAGAELIKKCTNLRAVGMYFEWENMRLAPVTTGTCLDKEWFFEAYSIDQLLKLKSIRRITLFACRLEYVRPLKEVVSWSLKQQRNQVDISVQEVRRDSDLPSYGYLGDGDE</sequence>
<proteinExistence type="predicted"/>
<evidence type="ECO:0000313" key="1">
    <source>
        <dbReference type="EMBL" id="PVI03584.1"/>
    </source>
</evidence>
<dbReference type="OrthoDB" id="3784170at2759"/>
<accession>A0A2V1E1Q8</accession>
<dbReference type="Proteomes" id="UP000244855">
    <property type="component" value="Unassembled WGS sequence"/>
</dbReference>